<name>A0A1V0QGS2_CNPV</name>
<dbReference type="Proteomes" id="UP000315116">
    <property type="component" value="Segment"/>
</dbReference>
<dbReference type="SMART" id="SM00248">
    <property type="entry name" value="ANK"/>
    <property type="match status" value="9"/>
</dbReference>
<dbReference type="PROSITE" id="PS50297">
    <property type="entry name" value="ANK_REP_REGION"/>
    <property type="match status" value="5"/>
</dbReference>
<dbReference type="InterPro" id="IPR036770">
    <property type="entry name" value="Ankyrin_rpt-contain_sf"/>
</dbReference>
<evidence type="ECO:0000256" key="2">
    <source>
        <dbReference type="ARBA" id="ARBA00023043"/>
    </source>
</evidence>
<keyword evidence="2 3" id="KW-0040">ANK repeat</keyword>
<dbReference type="InterPro" id="IPR002110">
    <property type="entry name" value="Ankyrin_rpt"/>
</dbReference>
<protein>
    <submittedName>
        <fullName evidence="4">SWPV1-034</fullName>
    </submittedName>
</protein>
<dbReference type="PROSITE" id="PS50088">
    <property type="entry name" value="ANK_REPEAT"/>
    <property type="match status" value="5"/>
</dbReference>
<proteinExistence type="predicted"/>
<dbReference type="SUPFAM" id="SSF48403">
    <property type="entry name" value="Ankyrin repeat"/>
    <property type="match status" value="1"/>
</dbReference>
<feature type="repeat" description="ANK" evidence="3">
    <location>
        <begin position="283"/>
        <end position="315"/>
    </location>
</feature>
<evidence type="ECO:0000256" key="1">
    <source>
        <dbReference type="ARBA" id="ARBA00022737"/>
    </source>
</evidence>
<sequence length="488" mass="55805">MRKNNFCNCAKDNNNQVNMSVTSSILISIRGKKYNTVRYYLCKTGIDINRLLTSHSDEIYKYLDINLCNILIQCNADIDIIDKNNRTPLFYAVKNNDYEMVKLLLNKGANVNIQDSIGYSCLHIATIRNSNIEIIKALIDNKIDLNAYDWIGRTPLHISVIKSNFDAVKLLVRAGAYINVKDRCRKFPIYYAVSKSDNLISGLLLKHGANPNTINDNEETLLHMAVTSNNILLVEQLLLYGAKIDNGGYNTPPPIVSAVNINNYEIVKMLLQNGANVNINTSDGRTSLHVATIWCNTKIIDELLNYGSDVNSLDIYGKTPLSCYMHLNENIATKFISRIVMSDIYHDTQVNINGFSVNLKTIENNDTFKKIRNNCFKEIYMLKNINLDRFYSSDIFIRCNTNICLLSRFIKHPKIKELDNKLTVYKSVVSKRKTKAIFRYYQVKKVLKLLPHAGYFSLLPIDMLLYILDFINDDNNIAVFLRALQTLK</sequence>
<gene>
    <name evidence="4" type="primary">SWPV1-034</name>
</gene>
<feature type="repeat" description="ANK" evidence="3">
    <location>
        <begin position="250"/>
        <end position="282"/>
    </location>
</feature>
<evidence type="ECO:0000313" key="4">
    <source>
        <dbReference type="EMBL" id="ARE67600.1"/>
    </source>
</evidence>
<accession>A0A1V0QGS2</accession>
<dbReference type="PRINTS" id="PR01415">
    <property type="entry name" value="ANKYRIN"/>
</dbReference>
<keyword evidence="1" id="KW-0677">Repeat</keyword>
<dbReference type="EMBL" id="KX857216">
    <property type="protein sequence ID" value="ARE67600.1"/>
    <property type="molecule type" value="Genomic_DNA"/>
</dbReference>
<feature type="repeat" description="ANK" evidence="3">
    <location>
        <begin position="217"/>
        <end position="249"/>
    </location>
</feature>
<reference evidence="4 5" key="1">
    <citation type="journal article" date="2017" name="BMC Genomics">
        <title>Genomic characterization of two novel pathogenic avipoxviruses isolated from pacific shearwaters (Ardenna spp.).</title>
        <authorList>
            <person name="Sarker S."/>
            <person name="Das S."/>
            <person name="Lavers J.L."/>
            <person name="Hutton I."/>
            <person name="Helbig K."/>
            <person name="Imbery J."/>
            <person name="Upton C."/>
            <person name="Raidal S.R."/>
        </authorList>
    </citation>
    <scope>NUCLEOTIDE SEQUENCE [LARGE SCALE GENOMIC DNA]</scope>
    <source>
        <strain evidence="4 5">SWPV-1</strain>
    </source>
</reference>
<feature type="repeat" description="ANK" evidence="3">
    <location>
        <begin position="151"/>
        <end position="183"/>
    </location>
</feature>
<dbReference type="Pfam" id="PF12796">
    <property type="entry name" value="Ank_2"/>
    <property type="match status" value="3"/>
</dbReference>
<evidence type="ECO:0000256" key="3">
    <source>
        <dbReference type="PROSITE-ProRule" id="PRU00023"/>
    </source>
</evidence>
<feature type="repeat" description="ANK" evidence="3">
    <location>
        <begin position="84"/>
        <end position="116"/>
    </location>
</feature>
<dbReference type="Gene3D" id="1.25.40.20">
    <property type="entry name" value="Ankyrin repeat-containing domain"/>
    <property type="match status" value="3"/>
</dbReference>
<evidence type="ECO:0000313" key="5">
    <source>
        <dbReference type="Proteomes" id="UP000315116"/>
    </source>
</evidence>
<dbReference type="PANTHER" id="PTHR24134">
    <property type="entry name" value="ANKYRIN REPEAT-CONTAINING PROTEIN DDB_G0279043"/>
    <property type="match status" value="1"/>
</dbReference>
<organism evidence="4 5">
    <name type="scientific">Shearwaterpox virus</name>
    <dbReference type="NCBI Taxonomy" id="1974596"/>
    <lineage>
        <taxon>Viruses</taxon>
        <taxon>Varidnaviria</taxon>
        <taxon>Bamfordvirae</taxon>
        <taxon>Nucleocytoviricota</taxon>
        <taxon>Pokkesviricetes</taxon>
        <taxon>Chitovirales</taxon>
        <taxon>Poxviridae</taxon>
        <taxon>Chordopoxvirinae</taxon>
        <taxon>Avipoxvirus</taxon>
        <taxon>Avipoxvirus canarypox</taxon>
        <taxon>Canarypox virus</taxon>
    </lineage>
</organism>
<dbReference type="PANTHER" id="PTHR24134:SF9">
    <property type="entry name" value="ANKYRIN REPEAT AND SOCS BOX PROTEIN 8"/>
    <property type="match status" value="1"/>
</dbReference>